<evidence type="ECO:0000259" key="4">
    <source>
        <dbReference type="PROSITE" id="PS50887"/>
    </source>
</evidence>
<dbReference type="Gene3D" id="3.20.20.450">
    <property type="entry name" value="EAL domain"/>
    <property type="match status" value="1"/>
</dbReference>
<dbReference type="EMBL" id="JAVIZX010000001">
    <property type="protein sequence ID" value="MDR6212933.1"/>
    <property type="molecule type" value="Genomic_DNA"/>
</dbReference>
<dbReference type="Pfam" id="PF00563">
    <property type="entry name" value="EAL"/>
    <property type="match status" value="1"/>
</dbReference>
<dbReference type="Gene3D" id="3.30.450.20">
    <property type="entry name" value="PAS domain"/>
    <property type="match status" value="2"/>
</dbReference>
<dbReference type="RefSeq" id="WP_309826022.1">
    <property type="nucleotide sequence ID" value="NZ_JAVIZX010000001.1"/>
</dbReference>
<dbReference type="Gene3D" id="3.30.70.270">
    <property type="match status" value="1"/>
</dbReference>
<dbReference type="InterPro" id="IPR001633">
    <property type="entry name" value="EAL_dom"/>
</dbReference>
<dbReference type="SUPFAM" id="SSF141868">
    <property type="entry name" value="EAL domain-like"/>
    <property type="match status" value="1"/>
</dbReference>
<dbReference type="SMART" id="SM00091">
    <property type="entry name" value="PAS"/>
    <property type="match status" value="2"/>
</dbReference>
<reference evidence="5 6" key="1">
    <citation type="submission" date="2023-08" db="EMBL/GenBank/DDBJ databases">
        <title>Functional and genomic diversity of the sorghum phyllosphere microbiome.</title>
        <authorList>
            <person name="Shade A."/>
        </authorList>
    </citation>
    <scope>NUCLEOTIDE SEQUENCE [LARGE SCALE GENOMIC DNA]</scope>
    <source>
        <strain evidence="5 6">SORGH_AS_0335</strain>
    </source>
</reference>
<dbReference type="PROSITE" id="PS50887">
    <property type="entry name" value="GGDEF"/>
    <property type="match status" value="1"/>
</dbReference>
<feature type="domain" description="PAS" evidence="1">
    <location>
        <begin position="147"/>
        <end position="216"/>
    </location>
</feature>
<dbReference type="Proteomes" id="UP001267710">
    <property type="component" value="Unassembled WGS sequence"/>
</dbReference>
<feature type="domain" description="EAL" evidence="3">
    <location>
        <begin position="439"/>
        <end position="693"/>
    </location>
</feature>
<dbReference type="CDD" id="cd00130">
    <property type="entry name" value="PAS"/>
    <property type="match status" value="1"/>
</dbReference>
<dbReference type="InterPro" id="IPR013656">
    <property type="entry name" value="PAS_4"/>
</dbReference>
<dbReference type="Pfam" id="PF00990">
    <property type="entry name" value="GGDEF"/>
    <property type="match status" value="1"/>
</dbReference>
<dbReference type="PANTHER" id="PTHR44757">
    <property type="entry name" value="DIGUANYLATE CYCLASE DGCP"/>
    <property type="match status" value="1"/>
</dbReference>
<evidence type="ECO:0000313" key="6">
    <source>
        <dbReference type="Proteomes" id="UP001267710"/>
    </source>
</evidence>
<dbReference type="PROSITE" id="PS50113">
    <property type="entry name" value="PAC"/>
    <property type="match status" value="1"/>
</dbReference>
<dbReference type="InterPro" id="IPR052155">
    <property type="entry name" value="Biofilm_reg_signaling"/>
</dbReference>
<comment type="caution">
    <text evidence="5">The sequence shown here is derived from an EMBL/GenBank/DDBJ whole genome shotgun (WGS) entry which is preliminary data.</text>
</comment>
<evidence type="ECO:0000259" key="3">
    <source>
        <dbReference type="PROSITE" id="PS50883"/>
    </source>
</evidence>
<sequence>MPTPTPPRPTSDLDAQSQESLLRIIADSVPVLLAYYELPSMRCVFANEGYAAYIGHSVADTVGRTAREAIGEPAWETIQPHVDRVLRGESVKYTREQTLPSGEVRVIEVSLTPHLGLDEGRPGQLGAFVLINDITHHWLAERAVRESEERMRKFSLATEEAIVFHRQGLVEDFNDALTRLLGYSLDDARGQPTLSFLSDEYRAAAEEYVREGREDPYEATVRHRDGRLIPVEIVGKTMPAQDGSYRIAVLRDISARKQAQERVEFLALHDSLTHLPNRRHLMDRMVIALAAAQRKRARAALLFVDLDHFKTVNDSLGHEAGDLLLCEVARRLTHSVRSSDLLARVGGDQFVVVLPDIHNRSDAATVADKLLQDVRAVFHVQGTPLSLSPSIGISIFPEDGYGPEELLRRADAAMHLAKETGRGNRQFYLPGMDGRATDILQQEHLLRDAIAQGAFVLHYQPQVNVVDGRLVGFEALVRWKHPERGLVGPNEFIEIAETRGLITPIGRWVMHAACQQMKAWHDEGLPRVPVAVNLSALEFRQRDVAGEIAAVLQQTGLAPRFLELEITESVLMHHNDQINATLRALQALGVGVSIDDFGTGYSSLAYLKRYPINKIKIDRSFVKDTPDSDDDVAIVTAIIQMAHSLQLQTVAEGVETPEQMALLRGLGCNLAQGFGISAPMDARQTRAWLRTQSDS</sequence>
<evidence type="ECO:0000313" key="5">
    <source>
        <dbReference type="EMBL" id="MDR6212933.1"/>
    </source>
</evidence>
<organism evidence="5 6">
    <name type="scientific">Paracidovorax wautersii</name>
    <dbReference type="NCBI Taxonomy" id="1177982"/>
    <lineage>
        <taxon>Bacteria</taxon>
        <taxon>Pseudomonadati</taxon>
        <taxon>Pseudomonadota</taxon>
        <taxon>Betaproteobacteria</taxon>
        <taxon>Burkholderiales</taxon>
        <taxon>Comamonadaceae</taxon>
        <taxon>Paracidovorax</taxon>
    </lineage>
</organism>
<dbReference type="InterPro" id="IPR035919">
    <property type="entry name" value="EAL_sf"/>
</dbReference>
<dbReference type="SMART" id="SM00052">
    <property type="entry name" value="EAL"/>
    <property type="match status" value="1"/>
</dbReference>
<dbReference type="InterPro" id="IPR000160">
    <property type="entry name" value="GGDEF_dom"/>
</dbReference>
<dbReference type="InterPro" id="IPR000700">
    <property type="entry name" value="PAS-assoc_C"/>
</dbReference>
<feature type="domain" description="PAC" evidence="2">
    <location>
        <begin position="215"/>
        <end position="265"/>
    </location>
</feature>
<dbReference type="SMART" id="SM00267">
    <property type="entry name" value="GGDEF"/>
    <property type="match status" value="1"/>
</dbReference>
<dbReference type="Pfam" id="PF08448">
    <property type="entry name" value="PAS_4"/>
    <property type="match status" value="1"/>
</dbReference>
<dbReference type="PROSITE" id="PS50883">
    <property type="entry name" value="EAL"/>
    <property type="match status" value="1"/>
</dbReference>
<dbReference type="NCBIfam" id="TIGR00229">
    <property type="entry name" value="sensory_box"/>
    <property type="match status" value="2"/>
</dbReference>
<dbReference type="Pfam" id="PF13426">
    <property type="entry name" value="PAS_9"/>
    <property type="match status" value="1"/>
</dbReference>
<feature type="domain" description="GGDEF" evidence="4">
    <location>
        <begin position="297"/>
        <end position="430"/>
    </location>
</feature>
<dbReference type="SUPFAM" id="SSF55785">
    <property type="entry name" value="PYP-like sensor domain (PAS domain)"/>
    <property type="match status" value="2"/>
</dbReference>
<keyword evidence="6" id="KW-1185">Reference proteome</keyword>
<dbReference type="InterPro" id="IPR000014">
    <property type="entry name" value="PAS"/>
</dbReference>
<dbReference type="PROSITE" id="PS50112">
    <property type="entry name" value="PAS"/>
    <property type="match status" value="1"/>
</dbReference>
<dbReference type="CDD" id="cd01948">
    <property type="entry name" value="EAL"/>
    <property type="match status" value="1"/>
</dbReference>
<name>A0ABU1I8U7_9BURK</name>
<dbReference type="SUPFAM" id="SSF55073">
    <property type="entry name" value="Nucleotide cyclase"/>
    <property type="match status" value="1"/>
</dbReference>
<proteinExistence type="predicted"/>
<dbReference type="InterPro" id="IPR035965">
    <property type="entry name" value="PAS-like_dom_sf"/>
</dbReference>
<accession>A0ABU1I8U7</accession>
<evidence type="ECO:0000259" key="2">
    <source>
        <dbReference type="PROSITE" id="PS50113"/>
    </source>
</evidence>
<dbReference type="InterPro" id="IPR043128">
    <property type="entry name" value="Rev_trsase/Diguanyl_cyclase"/>
</dbReference>
<dbReference type="InterPro" id="IPR029787">
    <property type="entry name" value="Nucleotide_cyclase"/>
</dbReference>
<dbReference type="CDD" id="cd01949">
    <property type="entry name" value="GGDEF"/>
    <property type="match status" value="1"/>
</dbReference>
<dbReference type="PANTHER" id="PTHR44757:SF2">
    <property type="entry name" value="BIOFILM ARCHITECTURE MAINTENANCE PROTEIN MBAA"/>
    <property type="match status" value="1"/>
</dbReference>
<evidence type="ECO:0000259" key="1">
    <source>
        <dbReference type="PROSITE" id="PS50112"/>
    </source>
</evidence>
<protein>
    <submittedName>
        <fullName evidence="5">Diguanylate cyclase (GGDEF)-like protein/PAS domain S-box-containing protein</fullName>
    </submittedName>
</protein>
<gene>
    <name evidence="5" type="ORF">QE399_000622</name>
</gene>
<dbReference type="NCBIfam" id="TIGR00254">
    <property type="entry name" value="GGDEF"/>
    <property type="match status" value="1"/>
</dbReference>